<dbReference type="FunFam" id="3.40.50.300:FF:000127">
    <property type="entry name" value="Ribose import ATP-binding protein RbsA"/>
    <property type="match status" value="1"/>
</dbReference>
<dbReference type="CDD" id="cd03215">
    <property type="entry name" value="ABC_Carb_Monos_II"/>
    <property type="match status" value="1"/>
</dbReference>
<evidence type="ECO:0000313" key="11">
    <source>
        <dbReference type="Proteomes" id="UP000000445"/>
    </source>
</evidence>
<evidence type="ECO:0000313" key="10">
    <source>
        <dbReference type="EMBL" id="ACM22542.1"/>
    </source>
</evidence>
<dbReference type="InterPro" id="IPR050107">
    <property type="entry name" value="ABC_carbohydrate_import_ATPase"/>
</dbReference>
<gene>
    <name evidence="10" type="ordered locus">CTN_0366</name>
</gene>
<dbReference type="Pfam" id="PF00005">
    <property type="entry name" value="ABC_tran"/>
    <property type="match status" value="2"/>
</dbReference>
<dbReference type="GO" id="GO:0005886">
    <property type="term" value="C:plasma membrane"/>
    <property type="evidence" value="ECO:0007669"/>
    <property type="project" value="UniProtKB-SubCell"/>
</dbReference>
<organism evidence="10 11">
    <name type="scientific">Thermotoga neapolitana (strain ATCC 49049 / DSM 4359 / NBRC 107923 / NS-E)</name>
    <dbReference type="NCBI Taxonomy" id="309803"/>
    <lineage>
        <taxon>Bacteria</taxon>
        <taxon>Thermotogati</taxon>
        <taxon>Thermotogota</taxon>
        <taxon>Thermotogae</taxon>
        <taxon>Thermotogales</taxon>
        <taxon>Thermotogaceae</taxon>
        <taxon>Thermotoga</taxon>
    </lineage>
</organism>
<keyword evidence="5" id="KW-0547">Nucleotide-binding</keyword>
<evidence type="ECO:0000256" key="3">
    <source>
        <dbReference type="ARBA" id="ARBA00022475"/>
    </source>
</evidence>
<reference evidence="10 11" key="1">
    <citation type="journal article" date="2009" name="Biosci. Biotechnol. Biochem.">
        <title>WeGAS: a web-based microbial genome annotation system.</title>
        <authorList>
            <person name="Lee D."/>
            <person name="Seo H."/>
            <person name="Park C."/>
            <person name="Park K."/>
        </authorList>
    </citation>
    <scope>NUCLEOTIDE SEQUENCE [LARGE SCALE GENOMIC DNA]</scope>
    <source>
        <strain evidence="11">ATCC 49049 / DSM 4359 / NBRC 107923 / NS-E</strain>
    </source>
</reference>
<evidence type="ECO:0000256" key="6">
    <source>
        <dbReference type="ARBA" id="ARBA00022840"/>
    </source>
</evidence>
<dbReference type="Proteomes" id="UP000000445">
    <property type="component" value="Chromosome"/>
</dbReference>
<dbReference type="CDD" id="cd03216">
    <property type="entry name" value="ABC_Carb_Monos_I"/>
    <property type="match status" value="1"/>
</dbReference>
<dbReference type="InterPro" id="IPR003439">
    <property type="entry name" value="ABC_transporter-like_ATP-bd"/>
</dbReference>
<comment type="subcellular location">
    <subcellularLocation>
        <location evidence="1">Cell membrane</location>
        <topology evidence="1">Peripheral membrane protein</topology>
    </subcellularLocation>
</comment>
<dbReference type="Gene3D" id="3.40.50.300">
    <property type="entry name" value="P-loop containing nucleotide triphosphate hydrolases"/>
    <property type="match status" value="2"/>
</dbReference>
<dbReference type="PANTHER" id="PTHR43790">
    <property type="entry name" value="CARBOHYDRATE TRANSPORT ATP-BINDING PROTEIN MG119-RELATED"/>
    <property type="match status" value="1"/>
</dbReference>
<evidence type="ECO:0000256" key="1">
    <source>
        <dbReference type="ARBA" id="ARBA00004202"/>
    </source>
</evidence>
<keyword evidence="4" id="KW-0677">Repeat</keyword>
<evidence type="ECO:0000256" key="4">
    <source>
        <dbReference type="ARBA" id="ARBA00022737"/>
    </source>
</evidence>
<evidence type="ECO:0000256" key="5">
    <source>
        <dbReference type="ARBA" id="ARBA00022741"/>
    </source>
</evidence>
<keyword evidence="2" id="KW-0813">Transport</keyword>
<dbReference type="PROSITE" id="PS50893">
    <property type="entry name" value="ABC_TRANSPORTER_2"/>
    <property type="match status" value="1"/>
</dbReference>
<accession>B9KBZ6</accession>
<keyword evidence="7" id="KW-1278">Translocase</keyword>
<dbReference type="RefSeq" id="WP_015918861.1">
    <property type="nucleotide sequence ID" value="NC_011978.1"/>
</dbReference>
<protein>
    <submittedName>
        <fullName evidence="10">Ribose/galactose/methyl galactoside import ATP-binding protein</fullName>
    </submittedName>
</protein>
<keyword evidence="8" id="KW-0472">Membrane</keyword>
<dbReference type="HOGENOM" id="CLU_000604_92_3_0"/>
<evidence type="ECO:0000256" key="7">
    <source>
        <dbReference type="ARBA" id="ARBA00022967"/>
    </source>
</evidence>
<sequence>MVKEPILVLKGITKEFPGVKALQSVDLEVFPGEIHALLGENGAGKSTLMKIISGIIEPDSGSIVLDGKKVRFRTPREALNAGIALVHQELSLIPSLSVAENIFLGRWPRGIFGIDWSYINDRAQELLKKFDLRINPRALVRDLSVAEQQIVEILKAISQPHVKLLLLDEPTSALSEDEVERLFELLFEIKKEGKAIIFISHKLDEALRIADRITILRDGKKIITAPRGELTERDVVFYMTGKHLEEEVITHDSVEGSPLLSVRNFSAGVVKNVNLDLYAGEILAIFGLLGSGRTTLARGLFGLEKAEGDILIEGNKVRISSPIDAINAGIGYLPEDRREALVFQFSVSKNITLASFREICRKGILDFRKERELSSSLVEKLRIKTPSLDKRVMYLSGGNQQKVLLARWICRKPRVLILDEPTRGIDVGAKYEIRQLVRELAKEGMGIIYITSEAQEAVEVGDRIAIMRNGKIIKTLKNINLSKGDILAEAGGAVRA</sequence>
<dbReference type="eggNOG" id="COG1129">
    <property type="taxonomic scope" value="Bacteria"/>
</dbReference>
<dbReference type="SUPFAM" id="SSF52540">
    <property type="entry name" value="P-loop containing nucleoside triphosphate hydrolases"/>
    <property type="match status" value="2"/>
</dbReference>
<feature type="domain" description="ABC transporter" evidence="9">
    <location>
        <begin position="7"/>
        <end position="494"/>
    </location>
</feature>
<dbReference type="GO" id="GO:0016887">
    <property type="term" value="F:ATP hydrolysis activity"/>
    <property type="evidence" value="ECO:0007669"/>
    <property type="project" value="InterPro"/>
</dbReference>
<dbReference type="InterPro" id="IPR003593">
    <property type="entry name" value="AAA+_ATPase"/>
</dbReference>
<keyword evidence="3" id="KW-1003">Cell membrane</keyword>
<evidence type="ECO:0000256" key="8">
    <source>
        <dbReference type="ARBA" id="ARBA00023136"/>
    </source>
</evidence>
<dbReference type="PROSITE" id="PS00211">
    <property type="entry name" value="ABC_TRANSPORTER_1"/>
    <property type="match status" value="1"/>
</dbReference>
<evidence type="ECO:0000256" key="2">
    <source>
        <dbReference type="ARBA" id="ARBA00022448"/>
    </source>
</evidence>
<dbReference type="STRING" id="309803.CTN_0366"/>
<dbReference type="KEGG" id="tna:CTN_0366"/>
<dbReference type="InterPro" id="IPR027417">
    <property type="entry name" value="P-loop_NTPase"/>
</dbReference>
<keyword evidence="11" id="KW-1185">Reference proteome</keyword>
<keyword evidence="6 10" id="KW-0067">ATP-binding</keyword>
<dbReference type="InterPro" id="IPR017871">
    <property type="entry name" value="ABC_transporter-like_CS"/>
</dbReference>
<evidence type="ECO:0000259" key="9">
    <source>
        <dbReference type="PROSITE" id="PS50893"/>
    </source>
</evidence>
<proteinExistence type="predicted"/>
<dbReference type="GO" id="GO:0005524">
    <property type="term" value="F:ATP binding"/>
    <property type="evidence" value="ECO:0007669"/>
    <property type="project" value="UniProtKB-KW"/>
</dbReference>
<dbReference type="SMART" id="SM00382">
    <property type="entry name" value="AAA"/>
    <property type="match status" value="2"/>
</dbReference>
<dbReference type="EMBL" id="CP000916">
    <property type="protein sequence ID" value="ACM22542.1"/>
    <property type="molecule type" value="Genomic_DNA"/>
</dbReference>
<dbReference type="PANTHER" id="PTHR43790:SF9">
    <property type="entry name" value="GALACTOFURANOSE TRANSPORTER ATP-BINDING PROTEIN YTFR"/>
    <property type="match status" value="1"/>
</dbReference>
<name>B9KBZ6_THENN</name>
<dbReference type="AlphaFoldDB" id="B9KBZ6"/>